<reference evidence="1 2" key="1">
    <citation type="submission" date="2020-12" db="EMBL/GenBank/DDBJ databases">
        <title>FDA dAtabase for Regulatory Grade micrObial Sequences (FDA-ARGOS): Supporting development and validation of Infectious Disease Dx tests.</title>
        <authorList>
            <person name="Kerrigan L."/>
            <person name="Long C."/>
            <person name="Tallon L."/>
            <person name="Sadzewicz L."/>
            <person name="Zhao X."/>
            <person name="Boylan J."/>
            <person name="Ott S."/>
            <person name="Bowen H."/>
            <person name="Vavikolanu K."/>
            <person name="Mehta A."/>
            <person name="Aluvathingal J."/>
            <person name="Nadendla S."/>
            <person name="Yan Y."/>
            <person name="Sichtig H."/>
        </authorList>
    </citation>
    <scope>NUCLEOTIDE SEQUENCE [LARGE SCALE GENOMIC DNA]</scope>
    <source>
        <strain evidence="1 2">FDAARGOS_1031</strain>
    </source>
</reference>
<dbReference type="EMBL" id="CP067018">
    <property type="protein sequence ID" value="QQN57246.1"/>
    <property type="molecule type" value="Genomic_DNA"/>
</dbReference>
<dbReference type="GeneID" id="93131623"/>
<proteinExistence type="predicted"/>
<dbReference type="Pfam" id="PF19383">
    <property type="entry name" value="DUF5958"/>
    <property type="match status" value="1"/>
</dbReference>
<protein>
    <submittedName>
        <fullName evidence="1">Uncharacterized protein</fullName>
    </submittedName>
</protein>
<keyword evidence="2" id="KW-1185">Reference proteome</keyword>
<dbReference type="RefSeq" id="WP_059333781.1">
    <property type="nucleotide sequence ID" value="NZ_CBCSDR010000005.1"/>
</dbReference>
<organism evidence="1 2">
    <name type="scientific">Elizabethkingia bruuniana</name>
    <dbReference type="NCBI Taxonomy" id="1756149"/>
    <lineage>
        <taxon>Bacteria</taxon>
        <taxon>Pseudomonadati</taxon>
        <taxon>Bacteroidota</taxon>
        <taxon>Flavobacteriia</taxon>
        <taxon>Flavobacteriales</taxon>
        <taxon>Weeksellaceae</taxon>
        <taxon>Elizabethkingia</taxon>
    </lineage>
</organism>
<gene>
    <name evidence="1" type="ORF">I6H88_12360</name>
</gene>
<dbReference type="OrthoDB" id="1376919at2"/>
<sequence length="145" mass="17450">MILEYEILFNKYGQGIILPEVLVSNFLEANKDEQKVFFDYLLFLISQSKPQHQDIEEAIESSSLRPTYTPCVLLKKGIDLNNLTRISKLPDNEKLKSFRLLLELFKIAYRRRFESEKNNINKWWYWDLSDPLIEKKVYQMYFKTE</sequence>
<name>A0A7T7UW71_9FLAO</name>
<evidence type="ECO:0000313" key="2">
    <source>
        <dbReference type="Proteomes" id="UP000595426"/>
    </source>
</evidence>
<dbReference type="InterPro" id="IPR046002">
    <property type="entry name" value="DUF5958"/>
</dbReference>
<dbReference type="AlphaFoldDB" id="A0A7T7UW71"/>
<accession>A0A7T7UW71</accession>
<evidence type="ECO:0000313" key="1">
    <source>
        <dbReference type="EMBL" id="QQN57246.1"/>
    </source>
</evidence>
<dbReference type="Proteomes" id="UP000595426">
    <property type="component" value="Chromosome"/>
</dbReference>
<dbReference type="KEGG" id="egm:AYC65_01835"/>